<feature type="compositionally biased region" description="Basic and acidic residues" evidence="1">
    <location>
        <begin position="176"/>
        <end position="202"/>
    </location>
</feature>
<feature type="region of interest" description="Disordered" evidence="1">
    <location>
        <begin position="99"/>
        <end position="121"/>
    </location>
</feature>
<organism evidence="2 3">
    <name type="scientific">Ladona fulva</name>
    <name type="common">Scarce chaser dragonfly</name>
    <name type="synonym">Libellula fulva</name>
    <dbReference type="NCBI Taxonomy" id="123851"/>
    <lineage>
        <taxon>Eukaryota</taxon>
        <taxon>Metazoa</taxon>
        <taxon>Ecdysozoa</taxon>
        <taxon>Arthropoda</taxon>
        <taxon>Hexapoda</taxon>
        <taxon>Insecta</taxon>
        <taxon>Pterygota</taxon>
        <taxon>Palaeoptera</taxon>
        <taxon>Odonata</taxon>
        <taxon>Epiprocta</taxon>
        <taxon>Anisoptera</taxon>
        <taxon>Libelluloidea</taxon>
        <taxon>Libellulidae</taxon>
        <taxon>Ladona</taxon>
    </lineage>
</organism>
<evidence type="ECO:0000256" key="1">
    <source>
        <dbReference type="SAM" id="MobiDB-lite"/>
    </source>
</evidence>
<evidence type="ECO:0000313" key="2">
    <source>
        <dbReference type="EMBL" id="KAG8231480.1"/>
    </source>
</evidence>
<sequence>MAGGGKGESGPLSEFISELEHFLDATEVEIIILKNTIAQAKRLLSLSSELDVVNEEKEASIVEDIQEKTHLGKNDVESSLEEDINRILKVAQKVRNRAKSDENVKSATKHSVQKSKTIPKKGGQAFAISKATKNKVGQRCVTSTAALDQAKTPITCLKTTLSRDIHIIRGQQSISIRKDSREMAKKPNNHKLDKTSKSSKEPVKLLRPELKESNVSDKRKVLPMQRLINKSPGDKGSSAEPFRISTFLGEVNPKKPSLLEAILKKAEIPKYQELLEGIKCYHSFPRKIRGEFHKERNELKRKFLKKCVALDNTSDGSKSPLNSILKKLLPFGGWAVRIESCPDMNLLNEIMKEEKDNIQKVMSTYHRERINTDDMFSSDSLSDVSNLREYGIWNPGIIFPVSQGLEGLSYLQYENVKEQLSFQNDLHELQEYQLKIKMFQHISHIISHYFIHPENFGNEGKHLCFSKLYMSLFGNGSEK</sequence>
<keyword evidence="3" id="KW-1185">Reference proteome</keyword>
<proteinExistence type="predicted"/>
<protein>
    <submittedName>
        <fullName evidence="2">Uncharacterized protein</fullName>
    </submittedName>
</protein>
<feature type="compositionally biased region" description="Basic residues" evidence="1">
    <location>
        <begin position="107"/>
        <end position="119"/>
    </location>
</feature>
<evidence type="ECO:0000313" key="3">
    <source>
        <dbReference type="Proteomes" id="UP000792457"/>
    </source>
</evidence>
<dbReference type="AlphaFoldDB" id="A0A8K0KD26"/>
<accession>A0A8K0KD26</accession>
<dbReference type="EMBL" id="KZ308556">
    <property type="protein sequence ID" value="KAG8231480.1"/>
    <property type="molecule type" value="Genomic_DNA"/>
</dbReference>
<comment type="caution">
    <text evidence="2">The sequence shown here is derived from an EMBL/GenBank/DDBJ whole genome shotgun (WGS) entry which is preliminary data.</text>
</comment>
<reference evidence="2" key="1">
    <citation type="submission" date="2013-04" db="EMBL/GenBank/DDBJ databases">
        <authorList>
            <person name="Qu J."/>
            <person name="Murali S.C."/>
            <person name="Bandaranaike D."/>
            <person name="Bellair M."/>
            <person name="Blankenburg K."/>
            <person name="Chao H."/>
            <person name="Dinh H."/>
            <person name="Doddapaneni H."/>
            <person name="Downs B."/>
            <person name="Dugan-Rocha S."/>
            <person name="Elkadiri S."/>
            <person name="Gnanaolivu R.D."/>
            <person name="Hernandez B."/>
            <person name="Javaid M."/>
            <person name="Jayaseelan J.C."/>
            <person name="Lee S."/>
            <person name="Li M."/>
            <person name="Ming W."/>
            <person name="Munidasa M."/>
            <person name="Muniz J."/>
            <person name="Nguyen L."/>
            <person name="Ongeri F."/>
            <person name="Osuji N."/>
            <person name="Pu L.-L."/>
            <person name="Puazo M."/>
            <person name="Qu C."/>
            <person name="Quiroz J."/>
            <person name="Raj R."/>
            <person name="Weissenberger G."/>
            <person name="Xin Y."/>
            <person name="Zou X."/>
            <person name="Han Y."/>
            <person name="Richards S."/>
            <person name="Worley K."/>
            <person name="Muzny D."/>
            <person name="Gibbs R."/>
        </authorList>
    </citation>
    <scope>NUCLEOTIDE SEQUENCE</scope>
    <source>
        <strain evidence="2">Sampled in the wild</strain>
    </source>
</reference>
<gene>
    <name evidence="2" type="ORF">J437_LFUL000197</name>
</gene>
<name>A0A8K0KD26_LADFU</name>
<feature type="region of interest" description="Disordered" evidence="1">
    <location>
        <begin position="172"/>
        <end position="202"/>
    </location>
</feature>
<reference evidence="2" key="2">
    <citation type="submission" date="2017-10" db="EMBL/GenBank/DDBJ databases">
        <title>Ladona fulva Genome sequencing and assembly.</title>
        <authorList>
            <person name="Murali S."/>
            <person name="Richards S."/>
            <person name="Bandaranaike D."/>
            <person name="Bellair M."/>
            <person name="Blankenburg K."/>
            <person name="Chao H."/>
            <person name="Dinh H."/>
            <person name="Doddapaneni H."/>
            <person name="Dugan-Rocha S."/>
            <person name="Elkadiri S."/>
            <person name="Gnanaolivu R."/>
            <person name="Hernandez B."/>
            <person name="Skinner E."/>
            <person name="Javaid M."/>
            <person name="Lee S."/>
            <person name="Li M."/>
            <person name="Ming W."/>
            <person name="Munidasa M."/>
            <person name="Muniz J."/>
            <person name="Nguyen L."/>
            <person name="Hughes D."/>
            <person name="Osuji N."/>
            <person name="Pu L.-L."/>
            <person name="Puazo M."/>
            <person name="Qu C."/>
            <person name="Quiroz J."/>
            <person name="Raj R."/>
            <person name="Weissenberger G."/>
            <person name="Xin Y."/>
            <person name="Zou X."/>
            <person name="Han Y."/>
            <person name="Worley K."/>
            <person name="Muzny D."/>
            <person name="Gibbs R."/>
        </authorList>
    </citation>
    <scope>NUCLEOTIDE SEQUENCE</scope>
    <source>
        <strain evidence="2">Sampled in the wild</strain>
    </source>
</reference>
<dbReference type="Proteomes" id="UP000792457">
    <property type="component" value="Unassembled WGS sequence"/>
</dbReference>